<dbReference type="InterPro" id="IPR010982">
    <property type="entry name" value="Lambda_DNA-bd_dom_sf"/>
</dbReference>
<proteinExistence type="predicted"/>
<dbReference type="CDD" id="cd00093">
    <property type="entry name" value="HTH_XRE"/>
    <property type="match status" value="1"/>
</dbReference>
<dbReference type="AlphaFoldDB" id="A0AAX2ZFZ2"/>
<dbReference type="KEGG" id="tem:JW646_17120"/>
<dbReference type="GO" id="GO:0003700">
    <property type="term" value="F:DNA-binding transcription factor activity"/>
    <property type="evidence" value="ECO:0007669"/>
    <property type="project" value="TreeGrafter"/>
</dbReference>
<dbReference type="PANTHER" id="PTHR46797:SF1">
    <property type="entry name" value="METHYLPHOSPHONATE SYNTHASE"/>
    <property type="match status" value="1"/>
</dbReference>
<dbReference type="EMBL" id="CP081135">
    <property type="protein sequence ID" value="UEL47330.1"/>
    <property type="molecule type" value="Genomic_DNA"/>
</dbReference>
<accession>A0AAX2ZFZ2</accession>
<gene>
    <name evidence="3" type="ORF">JW646_17120</name>
</gene>
<keyword evidence="4" id="KW-1185">Reference proteome</keyword>
<protein>
    <submittedName>
        <fullName evidence="3">Helix-turn-helix domain-containing protein</fullName>
    </submittedName>
</protein>
<dbReference type="InterPro" id="IPR050807">
    <property type="entry name" value="TransReg_Diox_bact_type"/>
</dbReference>
<dbReference type="Proteomes" id="UP001198983">
    <property type="component" value="Chromosome"/>
</dbReference>
<organism evidence="3 4">
    <name type="scientific">Terrisporobacter hibernicus</name>
    <dbReference type="NCBI Taxonomy" id="2813371"/>
    <lineage>
        <taxon>Bacteria</taxon>
        <taxon>Bacillati</taxon>
        <taxon>Bacillota</taxon>
        <taxon>Clostridia</taxon>
        <taxon>Peptostreptococcales</taxon>
        <taxon>Peptostreptococcaceae</taxon>
        <taxon>Terrisporobacter</taxon>
    </lineage>
</organism>
<dbReference type="RefSeq" id="WP_228415781.1">
    <property type="nucleotide sequence ID" value="NZ_CP081135.1"/>
</dbReference>
<dbReference type="GO" id="GO:0005829">
    <property type="term" value="C:cytosol"/>
    <property type="evidence" value="ECO:0007669"/>
    <property type="project" value="TreeGrafter"/>
</dbReference>
<dbReference type="InterPro" id="IPR001387">
    <property type="entry name" value="Cro/C1-type_HTH"/>
</dbReference>
<dbReference type="Gene3D" id="1.10.260.40">
    <property type="entry name" value="lambda repressor-like DNA-binding domains"/>
    <property type="match status" value="1"/>
</dbReference>
<dbReference type="SUPFAM" id="SSF47413">
    <property type="entry name" value="lambda repressor-like DNA-binding domains"/>
    <property type="match status" value="1"/>
</dbReference>
<reference evidence="3 4" key="1">
    <citation type="journal article" date="2023" name="Int. J. Syst. Evol. Microbiol.">
        <title>Terrisporobacter hibernicus sp. nov., isolated from bovine faeces in Northern Ireland.</title>
        <authorList>
            <person name="Mitchell M."/>
            <person name="Nguyen S.V."/>
            <person name="Connor M."/>
            <person name="Fairley D.J."/>
            <person name="Donoghue O."/>
            <person name="Marshall H."/>
            <person name="Koolman L."/>
            <person name="McMullan G."/>
            <person name="Schaffer K.E."/>
            <person name="McGrath J.W."/>
            <person name="Fanning S."/>
        </authorList>
    </citation>
    <scope>NUCLEOTIDE SEQUENCE [LARGE SCALE GENOMIC DNA]</scope>
    <source>
        <strain evidence="3 4">MCA3</strain>
    </source>
</reference>
<dbReference type="PROSITE" id="PS50943">
    <property type="entry name" value="HTH_CROC1"/>
    <property type="match status" value="1"/>
</dbReference>
<sequence length="76" mass="8918">MRVSLRKMRQRAGLTQKELAERCNVTQSFISQLENNSFNVTIKQVIELAKALRVTPIRVAEYFIHEELKQQSNKKE</sequence>
<dbReference type="GO" id="GO:0003677">
    <property type="term" value="F:DNA binding"/>
    <property type="evidence" value="ECO:0007669"/>
    <property type="project" value="UniProtKB-KW"/>
</dbReference>
<name>A0AAX2ZFZ2_9FIRM</name>
<evidence type="ECO:0000313" key="3">
    <source>
        <dbReference type="EMBL" id="UEL47330.1"/>
    </source>
</evidence>
<evidence type="ECO:0000313" key="4">
    <source>
        <dbReference type="Proteomes" id="UP001198983"/>
    </source>
</evidence>
<dbReference type="PANTHER" id="PTHR46797">
    <property type="entry name" value="HTH-TYPE TRANSCRIPTIONAL REGULATOR"/>
    <property type="match status" value="1"/>
</dbReference>
<dbReference type="SMART" id="SM00530">
    <property type="entry name" value="HTH_XRE"/>
    <property type="match status" value="1"/>
</dbReference>
<evidence type="ECO:0000259" key="2">
    <source>
        <dbReference type="PROSITE" id="PS50943"/>
    </source>
</evidence>
<evidence type="ECO:0000256" key="1">
    <source>
        <dbReference type="ARBA" id="ARBA00023125"/>
    </source>
</evidence>
<keyword evidence="1" id="KW-0238">DNA-binding</keyword>
<dbReference type="Pfam" id="PF01381">
    <property type="entry name" value="HTH_3"/>
    <property type="match status" value="1"/>
</dbReference>
<feature type="domain" description="HTH cro/C1-type" evidence="2">
    <location>
        <begin position="5"/>
        <end position="59"/>
    </location>
</feature>